<dbReference type="Proteomes" id="UP001642409">
    <property type="component" value="Unassembled WGS sequence"/>
</dbReference>
<reference evidence="1 2" key="1">
    <citation type="submission" date="2024-07" db="EMBL/GenBank/DDBJ databases">
        <authorList>
            <person name="Akdeniz Z."/>
        </authorList>
    </citation>
    <scope>NUCLEOTIDE SEQUENCE [LARGE SCALE GENOMIC DNA]</scope>
</reference>
<evidence type="ECO:0000313" key="1">
    <source>
        <dbReference type="EMBL" id="CAL5987341.1"/>
    </source>
</evidence>
<proteinExistence type="predicted"/>
<accession>A0ABP1H9P9</accession>
<organism evidence="1 2">
    <name type="scientific">Hexamita inflata</name>
    <dbReference type="NCBI Taxonomy" id="28002"/>
    <lineage>
        <taxon>Eukaryota</taxon>
        <taxon>Metamonada</taxon>
        <taxon>Diplomonadida</taxon>
        <taxon>Hexamitidae</taxon>
        <taxon>Hexamitinae</taxon>
        <taxon>Hexamita</taxon>
    </lineage>
</organism>
<protein>
    <submittedName>
        <fullName evidence="1">Uncharacterized protein</fullName>
    </submittedName>
</protein>
<sequence>MSLESQIAELEQNLQNKQQKLTQLKTKFYQSEQCLQNLSQKYSTNQKYQLFCAQIIKAIKINDTQYKLQFIKSLVQGLRDLENWEYCWLSVIKKDSKSISEEVGLLDPLTICLKDSDNINVSIIDQLKSSEDDKFTWAFTRQQNIAAKQSDMQLDLIIAKVLSVNADKGEINIECTENINEYTVLDFKVYHPVVESTTNIEK</sequence>
<gene>
    <name evidence="1" type="ORF">HINF_LOCUS9844</name>
</gene>
<name>A0ABP1H9P9_9EUKA</name>
<dbReference type="EMBL" id="CAXDID020000021">
    <property type="protein sequence ID" value="CAL5987341.1"/>
    <property type="molecule type" value="Genomic_DNA"/>
</dbReference>
<keyword evidence="2" id="KW-1185">Reference proteome</keyword>
<comment type="caution">
    <text evidence="1">The sequence shown here is derived from an EMBL/GenBank/DDBJ whole genome shotgun (WGS) entry which is preliminary data.</text>
</comment>
<evidence type="ECO:0000313" key="2">
    <source>
        <dbReference type="Proteomes" id="UP001642409"/>
    </source>
</evidence>